<keyword evidence="4" id="KW-1185">Reference proteome</keyword>
<dbReference type="GO" id="GO:0031428">
    <property type="term" value="C:box C/D methylation guide snoRNP complex"/>
    <property type="evidence" value="ECO:0007669"/>
    <property type="project" value="TreeGrafter"/>
</dbReference>
<dbReference type="PANTHER" id="PTHR10335:SF23">
    <property type="entry name" value="OB FOLD-CONTAINING PROTEIN, NUCLEIC ACID BINDING"/>
    <property type="match status" value="1"/>
</dbReference>
<proteinExistence type="predicted"/>
<name>A0AAQ3RC28_9PEZI</name>
<evidence type="ECO:0000256" key="1">
    <source>
        <dbReference type="SAM" id="MobiDB-lite"/>
    </source>
</evidence>
<dbReference type="GO" id="GO:0003723">
    <property type="term" value="F:RNA binding"/>
    <property type="evidence" value="ECO:0007669"/>
    <property type="project" value="TreeGrafter"/>
</dbReference>
<evidence type="ECO:0000313" key="4">
    <source>
        <dbReference type="Proteomes" id="UP001303373"/>
    </source>
</evidence>
<accession>A0AAQ3RC28</accession>
<protein>
    <recommendedName>
        <fullName evidence="2">Swiss Army Knife RNA repair protein HAD domain-containing protein</fullName>
    </recommendedName>
</protein>
<dbReference type="Pfam" id="PF10307">
    <property type="entry name" value="HAD_SAK_1"/>
    <property type="match status" value="1"/>
</dbReference>
<feature type="domain" description="Swiss Army Knife RNA repair protein HAD" evidence="2">
    <location>
        <begin position="50"/>
        <end position="254"/>
    </location>
</feature>
<feature type="compositionally biased region" description="Gly residues" evidence="1">
    <location>
        <begin position="479"/>
        <end position="509"/>
    </location>
</feature>
<organism evidence="3 4">
    <name type="scientific">Acrodontium crateriforme</name>
    <dbReference type="NCBI Taxonomy" id="150365"/>
    <lineage>
        <taxon>Eukaryota</taxon>
        <taxon>Fungi</taxon>
        <taxon>Dikarya</taxon>
        <taxon>Ascomycota</taxon>
        <taxon>Pezizomycotina</taxon>
        <taxon>Dothideomycetes</taxon>
        <taxon>Dothideomycetidae</taxon>
        <taxon>Mycosphaerellales</taxon>
        <taxon>Teratosphaeriaceae</taxon>
        <taxon>Acrodontium</taxon>
    </lineage>
</organism>
<dbReference type="EMBL" id="CP138591">
    <property type="protein sequence ID" value="WPH04336.1"/>
    <property type="molecule type" value="Genomic_DNA"/>
</dbReference>
<dbReference type="PANTHER" id="PTHR10335">
    <property type="entry name" value="RRNA 2-O-METHYLTRANSFERASE FIBRILLARIN"/>
    <property type="match status" value="1"/>
</dbReference>
<evidence type="ECO:0000259" key="2">
    <source>
        <dbReference type="Pfam" id="PF10307"/>
    </source>
</evidence>
<dbReference type="GO" id="GO:0008649">
    <property type="term" value="F:rRNA methyltransferase activity"/>
    <property type="evidence" value="ECO:0007669"/>
    <property type="project" value="TreeGrafter"/>
</dbReference>
<dbReference type="GO" id="GO:0032040">
    <property type="term" value="C:small-subunit processome"/>
    <property type="evidence" value="ECO:0007669"/>
    <property type="project" value="TreeGrafter"/>
</dbReference>
<gene>
    <name evidence="3" type="ORF">R9X50_00722500</name>
</gene>
<dbReference type="GO" id="GO:1990259">
    <property type="term" value="F:histone H2AQ104 methyltransferase activity"/>
    <property type="evidence" value="ECO:0007669"/>
    <property type="project" value="TreeGrafter"/>
</dbReference>
<dbReference type="AlphaFoldDB" id="A0AAQ3RC28"/>
<dbReference type="InterPro" id="IPR018812">
    <property type="entry name" value="SAK_HAD"/>
</dbReference>
<feature type="region of interest" description="Disordered" evidence="1">
    <location>
        <begin position="423"/>
        <end position="538"/>
    </location>
</feature>
<feature type="compositionally biased region" description="Polar residues" evidence="1">
    <location>
        <begin position="446"/>
        <end position="478"/>
    </location>
</feature>
<sequence>MPKSAPSIVMSANYTVTALKRWSCKDAPLPPVDRVKHIHIYDFDNTLFSSPLPNKQLWSTSTFGQLQAQEFLHNGGWWHNPRILSAVGDGVEVEEPRAWEGCWNEKIVDLVRLSVADEDTVTVLLTGRKEDCFSDLLNRMLNSKGLDVDMVALKPNSSPSGELFSSTMTFKQALLKDVVLTYTQAEELRLYEDRPKHVKGFRDFFMDLNRSLMPSDSIRPPITAEVIQVSEQEISMDPTTEIAEVQAMINAHNAAILNGTAPPSSVPYKIKRSVFYTGYLIAQPDIERLKTLIKLPAGCPEHELRYLANNILITPRPAPPSILDKVGGIGAKMTWKVTGVAIQEQRVWAARVAPSVASSKIYTENYTPCVVLATRRQAKPIEASRIQNWQPVPDTQAFEFETTVGEKVLLRIEEEYANEDVYEAKFPNSKNARKHPREEDFPPLGSTRQPNKPQFRRQNANNSPQNPGQQSAWASTNHRGGGNAGRGGGGPGGRGGGGYRGRGGNGQGRGRGRGGRGGYRSLDDNIGQQGYGSSGMQY</sequence>
<evidence type="ECO:0000313" key="3">
    <source>
        <dbReference type="EMBL" id="WPH04336.1"/>
    </source>
</evidence>
<dbReference type="GO" id="GO:0000494">
    <property type="term" value="P:box C/D sno(s)RNA 3'-end processing"/>
    <property type="evidence" value="ECO:0007669"/>
    <property type="project" value="TreeGrafter"/>
</dbReference>
<reference evidence="3 4" key="1">
    <citation type="submission" date="2023-11" db="EMBL/GenBank/DDBJ databases">
        <title>An acidophilic fungus is an integral part of prey digestion in a carnivorous sundew plant.</title>
        <authorList>
            <person name="Tsai I.J."/>
        </authorList>
    </citation>
    <scope>NUCLEOTIDE SEQUENCE [LARGE SCALE GENOMIC DNA]</scope>
    <source>
        <strain evidence="3">169a</strain>
    </source>
</reference>
<dbReference type="Proteomes" id="UP001303373">
    <property type="component" value="Chromosome 12"/>
</dbReference>
<feature type="compositionally biased region" description="Gly residues" evidence="1">
    <location>
        <begin position="529"/>
        <end position="538"/>
    </location>
</feature>